<feature type="compositionally biased region" description="Low complexity" evidence="1">
    <location>
        <begin position="351"/>
        <end position="364"/>
    </location>
</feature>
<dbReference type="InterPro" id="IPR038071">
    <property type="entry name" value="UROD/MetE-like_sf"/>
</dbReference>
<dbReference type="GeneID" id="31010916"/>
<dbReference type="RefSeq" id="XP_020132525.1">
    <property type="nucleotide sequence ID" value="XM_020270657.1"/>
</dbReference>
<evidence type="ECO:0000313" key="2">
    <source>
        <dbReference type="EMBL" id="OJD36265.1"/>
    </source>
</evidence>
<comment type="caution">
    <text evidence="2">The sequence shown here is derived from an EMBL/GenBank/DDBJ whole genome shotgun (WGS) entry which is preliminary data.</text>
</comment>
<dbReference type="SUPFAM" id="SSF51726">
    <property type="entry name" value="UROD/MetE-like"/>
    <property type="match status" value="1"/>
</dbReference>
<sequence>MAAAQVRGVHLVGSVCLPSAEDVFRKSVELLPGRLRSIPDGETQHRANFTFWQCGVFKAAPQVLREYDATFNTVPMTSVPSDEEIQRVVKSLPELHTGYDLVAIESYELFSKLRKEGAIPKGVKFQVSLPTPPNALVLIAEPYQPAIEPLYEAALVRDLRKIEQAIPPEDLLIQWDAAAEFAMLEGAIWPHFKPWFSPVREHLEQQLARLTNAVSPQVEMGVHLCYGDLGHRHFFEPKDVGLLVDVANTLIKNTQRPISYFHMPVPKERDDTEYVAPLKNLRLGPTELYLGVVHAGDEEGTRRRIATASQVVKEFSVATECGLGRTPPEDFASIMSIAAAVSAPLPSLDPNGSLNGSANGSSRN</sequence>
<proteinExistence type="predicted"/>
<reference evidence="2 3" key="1">
    <citation type="submission" date="2016-10" db="EMBL/GenBank/DDBJ databases">
        <title>Proteomics and genomics reveal pathogen-plant mechanisms compatible with a hemibiotrophic lifestyle of Diplodia corticola.</title>
        <authorList>
            <person name="Fernandes I."/>
            <person name="De Jonge R."/>
            <person name="Van De Peer Y."/>
            <person name="Devreese B."/>
            <person name="Alves A."/>
            <person name="Esteves A.C."/>
        </authorList>
    </citation>
    <scope>NUCLEOTIDE SEQUENCE [LARGE SCALE GENOMIC DNA]</scope>
    <source>
        <strain evidence="2 3">CBS 112549</strain>
    </source>
</reference>
<organism evidence="2 3">
    <name type="scientific">Diplodia corticola</name>
    <dbReference type="NCBI Taxonomy" id="236234"/>
    <lineage>
        <taxon>Eukaryota</taxon>
        <taxon>Fungi</taxon>
        <taxon>Dikarya</taxon>
        <taxon>Ascomycota</taxon>
        <taxon>Pezizomycotina</taxon>
        <taxon>Dothideomycetes</taxon>
        <taxon>Dothideomycetes incertae sedis</taxon>
        <taxon>Botryosphaeriales</taxon>
        <taxon>Botryosphaeriaceae</taxon>
        <taxon>Diplodia</taxon>
    </lineage>
</organism>
<evidence type="ECO:0000313" key="3">
    <source>
        <dbReference type="Proteomes" id="UP000183809"/>
    </source>
</evidence>
<dbReference type="AlphaFoldDB" id="A0A1J9R6V2"/>
<evidence type="ECO:0000256" key="1">
    <source>
        <dbReference type="SAM" id="MobiDB-lite"/>
    </source>
</evidence>
<dbReference type="Gene3D" id="3.20.20.210">
    <property type="match status" value="1"/>
</dbReference>
<dbReference type="OrthoDB" id="5422863at2759"/>
<dbReference type="Proteomes" id="UP000183809">
    <property type="component" value="Unassembled WGS sequence"/>
</dbReference>
<feature type="region of interest" description="Disordered" evidence="1">
    <location>
        <begin position="345"/>
        <end position="364"/>
    </location>
</feature>
<protein>
    <submittedName>
        <fullName evidence="2">Urod-like protein</fullName>
    </submittedName>
</protein>
<gene>
    <name evidence="2" type="ORF">BKCO1_12000161</name>
</gene>
<accession>A0A1J9R6V2</accession>
<name>A0A1J9R6V2_9PEZI</name>
<keyword evidence="3" id="KW-1185">Reference proteome</keyword>
<dbReference type="EMBL" id="MNUE01000012">
    <property type="protein sequence ID" value="OJD36265.1"/>
    <property type="molecule type" value="Genomic_DNA"/>
</dbReference>